<dbReference type="EMBL" id="BSND01000003">
    <property type="protein sequence ID" value="GLP98677.1"/>
    <property type="molecule type" value="Genomic_DNA"/>
</dbReference>
<accession>A0ABQ5TT10</accession>
<reference evidence="1" key="1">
    <citation type="journal article" date="2014" name="Int. J. Syst. Evol. Microbiol.">
        <title>Complete genome of a new Firmicutes species belonging to the dominant human colonic microbiota ('Ruminococcus bicirculans') reveals two chromosomes and a selective capacity to utilize plant glucans.</title>
        <authorList>
            <consortium name="NISC Comparative Sequencing Program"/>
            <person name="Wegmann U."/>
            <person name="Louis P."/>
            <person name="Goesmann A."/>
            <person name="Henrissat B."/>
            <person name="Duncan S.H."/>
            <person name="Flint H.J."/>
        </authorList>
    </citation>
    <scope>NUCLEOTIDE SEQUENCE</scope>
    <source>
        <strain evidence="1">NBRC 102424</strain>
    </source>
</reference>
<protein>
    <recommendedName>
        <fullName evidence="3">P2 phage tail completion protein R (GpR)</fullName>
    </recommendedName>
</protein>
<reference evidence="1" key="2">
    <citation type="submission" date="2023-01" db="EMBL/GenBank/DDBJ databases">
        <title>Draft genome sequence of Methylophaga thalassica strain NBRC 102424.</title>
        <authorList>
            <person name="Sun Q."/>
            <person name="Mori K."/>
        </authorList>
    </citation>
    <scope>NUCLEOTIDE SEQUENCE</scope>
    <source>
        <strain evidence="1">NBRC 102424</strain>
    </source>
</reference>
<evidence type="ECO:0008006" key="3">
    <source>
        <dbReference type="Google" id="ProtNLM"/>
    </source>
</evidence>
<evidence type="ECO:0000313" key="1">
    <source>
        <dbReference type="EMBL" id="GLP98677.1"/>
    </source>
</evidence>
<comment type="caution">
    <text evidence="1">The sequence shown here is derived from an EMBL/GenBank/DDBJ whole genome shotgun (WGS) entry which is preliminary data.</text>
</comment>
<sequence>MKKLQAITDYLLNLNMVAAENIDAWAENARFVGVAKDMGNDGMVLFRLHYTAAIVIERFPHQEHPAELLFGHVIAWLMDNDDLREELALDPPETDIDILDNQTADLEINIDFVEDVEIIQDAAGPLRLNGERYRLAPVRIDYALEGEVTT</sequence>
<name>A0ABQ5TT10_9GAMM</name>
<keyword evidence="2" id="KW-1185">Reference proteome</keyword>
<proteinExistence type="predicted"/>
<dbReference type="InterPro" id="IPR009678">
    <property type="entry name" value="Phage_tail_completion_R"/>
</dbReference>
<dbReference type="Pfam" id="PF06891">
    <property type="entry name" value="P2_Phage_GpR"/>
    <property type="match status" value="1"/>
</dbReference>
<dbReference type="Proteomes" id="UP001161423">
    <property type="component" value="Unassembled WGS sequence"/>
</dbReference>
<evidence type="ECO:0000313" key="2">
    <source>
        <dbReference type="Proteomes" id="UP001161423"/>
    </source>
</evidence>
<gene>
    <name evidence="1" type="ORF">GCM10007891_05310</name>
</gene>
<dbReference type="RefSeq" id="WP_284722336.1">
    <property type="nucleotide sequence ID" value="NZ_BSND01000003.1"/>
</dbReference>
<organism evidence="1 2">
    <name type="scientific">Methylophaga thalassica</name>
    <dbReference type="NCBI Taxonomy" id="40223"/>
    <lineage>
        <taxon>Bacteria</taxon>
        <taxon>Pseudomonadati</taxon>
        <taxon>Pseudomonadota</taxon>
        <taxon>Gammaproteobacteria</taxon>
        <taxon>Thiotrichales</taxon>
        <taxon>Piscirickettsiaceae</taxon>
        <taxon>Methylophaga</taxon>
    </lineage>
</organism>